<dbReference type="AlphaFoldDB" id="A0A068NKR9"/>
<dbReference type="PROSITE" id="PS00572">
    <property type="entry name" value="GLYCOSYL_HYDROL_F1_1"/>
    <property type="match status" value="1"/>
</dbReference>
<evidence type="ECO:0000313" key="13">
    <source>
        <dbReference type="Proteomes" id="UP000027982"/>
    </source>
</evidence>
<evidence type="ECO:0000256" key="7">
    <source>
        <dbReference type="ARBA" id="ARBA00023326"/>
    </source>
</evidence>
<comment type="similarity">
    <text evidence="1 11">Belongs to the glycosyl hydrolase 1 family.</text>
</comment>
<keyword evidence="5" id="KW-0119">Carbohydrate metabolism</keyword>
<dbReference type="PANTHER" id="PTHR10353:SF36">
    <property type="entry name" value="LP05116P"/>
    <property type="match status" value="1"/>
</dbReference>
<dbReference type="FunFam" id="3.20.20.80:FF:000004">
    <property type="entry name" value="Beta-glucosidase 6-phospho-beta-glucosidase"/>
    <property type="match status" value="1"/>
</dbReference>
<gene>
    <name evidence="12" type="ORF">OP10G_0659</name>
</gene>
<dbReference type="HOGENOM" id="CLU_001859_1_3_0"/>
<feature type="binding site" evidence="9">
    <location>
        <position position="111"/>
    </location>
    <ligand>
        <name>substrate</name>
    </ligand>
</feature>
<dbReference type="InterPro" id="IPR017736">
    <property type="entry name" value="Glyco_hydro_1_beta-glucosidase"/>
</dbReference>
<evidence type="ECO:0000256" key="4">
    <source>
        <dbReference type="ARBA" id="ARBA00023001"/>
    </source>
</evidence>
<evidence type="ECO:0000256" key="11">
    <source>
        <dbReference type="RuleBase" id="RU361175"/>
    </source>
</evidence>
<dbReference type="InterPro" id="IPR018120">
    <property type="entry name" value="Glyco_hydro_1_AS"/>
</dbReference>
<dbReference type="PANTHER" id="PTHR10353">
    <property type="entry name" value="GLYCOSYL HYDROLASE"/>
    <property type="match status" value="1"/>
</dbReference>
<feature type="binding site" evidence="9">
    <location>
        <position position="155"/>
    </location>
    <ligand>
        <name>substrate</name>
    </ligand>
</feature>
<dbReference type="eggNOG" id="COG2723">
    <property type="taxonomic scope" value="Bacteria"/>
</dbReference>
<name>A0A068NKR9_FIMGI</name>
<sequence>MWGVATASYQIEGSPYRAGGGRSVWDMFCDRPGKIHDASSGAVACDHVHRYREDVALMRELGIPHYRFSISWPRVMPEGTGRIDPEGLAFYDRLIDELLAAGVQSHVTLFHWDLPYDLYLRGGWLNRDSADWFADYAKVVIDKIGDRVASWMTLNEPQCFIGLGMHQGLHAPGDQIGFREVLLAGHHALLAHGKGVQAIRAGVDKPTRIGWAPVGAPKIPKTESALDIEAARTATFQTEGKTVWSNTWWNDPVFFGKYPEFEVEHFGSDAPVPRDGDMELIAQPLDFFGANIYNGQVVEAGPEGKPVEISHPIGAARTLYHWPVTPDALYWGCRFFHERYGKPIVITENGLGLSDWVGSDGEVHDPQRIDFLNRYLLSLRRASEDGIPVDGYFQWTLMDNFEWHEGYRIRFGLVHCDFDTLKRTPKESAYWYREVIQSNGDSLKPPVASSGPTI</sequence>
<dbReference type="KEGG" id="fgi:OP10G_0659"/>
<keyword evidence="3 11" id="KW-0378">Hydrolase</keyword>
<dbReference type="NCBIfam" id="TIGR03356">
    <property type="entry name" value="BGL"/>
    <property type="match status" value="1"/>
</dbReference>
<feature type="binding site" evidence="9">
    <location>
        <position position="10"/>
    </location>
    <ligand>
        <name>substrate</name>
    </ligand>
</feature>
<dbReference type="InterPro" id="IPR017853">
    <property type="entry name" value="GH"/>
</dbReference>
<keyword evidence="13" id="KW-1185">Reference proteome</keyword>
<feature type="binding site" evidence="9">
    <location>
        <position position="293"/>
    </location>
    <ligand>
        <name>substrate</name>
    </ligand>
</feature>
<comment type="catalytic activity">
    <reaction evidence="11">
        <text>Hydrolysis of terminal, non-reducing beta-D-glucosyl residues with release of beta-D-glucose.</text>
        <dbReference type="EC" id="3.2.1.21"/>
    </reaction>
</comment>
<evidence type="ECO:0000256" key="1">
    <source>
        <dbReference type="ARBA" id="ARBA00010838"/>
    </source>
</evidence>
<dbReference type="Gene3D" id="3.20.20.80">
    <property type="entry name" value="Glycosidases"/>
    <property type="match status" value="1"/>
</dbReference>
<dbReference type="SUPFAM" id="SSF51445">
    <property type="entry name" value="(Trans)glycosidases"/>
    <property type="match status" value="1"/>
</dbReference>
<dbReference type="EMBL" id="CP007139">
    <property type="protein sequence ID" value="AIE84027.1"/>
    <property type="molecule type" value="Genomic_DNA"/>
</dbReference>
<dbReference type="GO" id="GO:0005829">
    <property type="term" value="C:cytosol"/>
    <property type="evidence" value="ECO:0007669"/>
    <property type="project" value="TreeGrafter"/>
</dbReference>
<evidence type="ECO:0000313" key="12">
    <source>
        <dbReference type="EMBL" id="AIE84027.1"/>
    </source>
</evidence>
<keyword evidence="7" id="KW-0624">Polysaccharide degradation</keyword>
<evidence type="ECO:0000256" key="5">
    <source>
        <dbReference type="ARBA" id="ARBA00023277"/>
    </source>
</evidence>
<organism evidence="12 13">
    <name type="scientific">Fimbriimonas ginsengisoli Gsoil 348</name>
    <dbReference type="NCBI Taxonomy" id="661478"/>
    <lineage>
        <taxon>Bacteria</taxon>
        <taxon>Bacillati</taxon>
        <taxon>Armatimonadota</taxon>
        <taxon>Fimbriimonadia</taxon>
        <taxon>Fimbriimonadales</taxon>
        <taxon>Fimbriimonadaceae</taxon>
        <taxon>Fimbriimonas</taxon>
    </lineage>
</organism>
<feature type="active site" description="Proton donor" evidence="8">
    <location>
        <position position="156"/>
    </location>
</feature>
<keyword evidence="4" id="KW-0136">Cellulose degradation</keyword>
<protein>
    <recommendedName>
        <fullName evidence="2 11">Beta-glucosidase</fullName>
        <ecNumber evidence="2 11">3.2.1.21</ecNumber>
    </recommendedName>
</protein>
<accession>A0A068NKR9</accession>
<dbReference type="PRINTS" id="PR00131">
    <property type="entry name" value="GLHYDRLASE1"/>
</dbReference>
<evidence type="ECO:0000256" key="8">
    <source>
        <dbReference type="PIRSR" id="PIRSR617736-1"/>
    </source>
</evidence>
<proteinExistence type="inferred from homology"/>
<evidence type="ECO:0000256" key="10">
    <source>
        <dbReference type="PROSITE-ProRule" id="PRU10055"/>
    </source>
</evidence>
<feature type="binding site" evidence="9">
    <location>
        <begin position="402"/>
        <end position="403"/>
    </location>
    <ligand>
        <name>substrate</name>
    </ligand>
</feature>
<evidence type="ECO:0000256" key="9">
    <source>
        <dbReference type="PIRSR" id="PIRSR617736-2"/>
    </source>
</evidence>
<dbReference type="STRING" id="661478.OP10G_0659"/>
<dbReference type="Proteomes" id="UP000027982">
    <property type="component" value="Chromosome"/>
</dbReference>
<dbReference type="GO" id="GO:0030245">
    <property type="term" value="P:cellulose catabolic process"/>
    <property type="evidence" value="ECO:0007669"/>
    <property type="project" value="UniProtKB-KW"/>
</dbReference>
<evidence type="ECO:0000256" key="6">
    <source>
        <dbReference type="ARBA" id="ARBA00023295"/>
    </source>
</evidence>
<feature type="active site" description="Nucleophile" evidence="8 10">
    <location>
        <position position="348"/>
    </location>
</feature>
<keyword evidence="6 11" id="KW-0326">Glycosidase</keyword>
<evidence type="ECO:0000256" key="2">
    <source>
        <dbReference type="ARBA" id="ARBA00012744"/>
    </source>
</evidence>
<evidence type="ECO:0000256" key="3">
    <source>
        <dbReference type="ARBA" id="ARBA00022801"/>
    </source>
</evidence>
<dbReference type="InterPro" id="IPR001360">
    <property type="entry name" value="Glyco_hydro_1"/>
</dbReference>
<dbReference type="Pfam" id="PF00232">
    <property type="entry name" value="Glyco_hydro_1"/>
    <property type="match status" value="1"/>
</dbReference>
<dbReference type="EC" id="3.2.1.21" evidence="2 11"/>
<reference evidence="12 13" key="1">
    <citation type="journal article" date="2014" name="PLoS ONE">
        <title>The first complete genome sequence of the class fimbriimonadia in the phylum armatimonadetes.</title>
        <authorList>
            <person name="Hu Z.Y."/>
            <person name="Wang Y.Z."/>
            <person name="Im W.T."/>
            <person name="Wang S.Y."/>
            <person name="Zhao G.P."/>
            <person name="Zheng H.J."/>
            <person name="Quan Z.X."/>
        </authorList>
    </citation>
    <scope>NUCLEOTIDE SEQUENCE [LARGE SCALE GENOMIC DNA]</scope>
    <source>
        <strain evidence="12">Gsoil 348</strain>
    </source>
</reference>
<feature type="binding site" evidence="9">
    <location>
        <position position="395"/>
    </location>
    <ligand>
        <name>substrate</name>
    </ligand>
</feature>
<dbReference type="GO" id="GO:0008422">
    <property type="term" value="F:beta-glucosidase activity"/>
    <property type="evidence" value="ECO:0007669"/>
    <property type="project" value="UniProtKB-EC"/>
</dbReference>